<evidence type="ECO:0000313" key="1">
    <source>
        <dbReference type="Proteomes" id="UP000095283"/>
    </source>
</evidence>
<reference evidence="2" key="1">
    <citation type="submission" date="2016-11" db="UniProtKB">
        <authorList>
            <consortium name="WormBaseParasite"/>
        </authorList>
    </citation>
    <scope>IDENTIFICATION</scope>
</reference>
<dbReference type="WBParaSite" id="Hba_04009">
    <property type="protein sequence ID" value="Hba_04009"/>
    <property type="gene ID" value="Hba_04009"/>
</dbReference>
<evidence type="ECO:0000313" key="2">
    <source>
        <dbReference type="WBParaSite" id="Hba_04009"/>
    </source>
</evidence>
<keyword evidence="1" id="KW-1185">Reference proteome</keyword>
<proteinExistence type="predicted"/>
<protein>
    <submittedName>
        <fullName evidence="2">SNF2_N domain-containing protein</fullName>
    </submittedName>
</protein>
<dbReference type="AlphaFoldDB" id="A0A1I7WG92"/>
<dbReference type="InterPro" id="IPR027417">
    <property type="entry name" value="P-loop_NTPase"/>
</dbReference>
<sequence length="80" mass="9218">MYIITCSTYIYILTFTNAEKKYNMISLLNVLMQLRKCVSHPYLFKGVQGLLLQSTHKRMSSDVTRGDMRLTPADFVPSSH</sequence>
<dbReference type="Gene3D" id="3.40.50.300">
    <property type="entry name" value="P-loop containing nucleotide triphosphate hydrolases"/>
    <property type="match status" value="1"/>
</dbReference>
<accession>A0A1I7WG92</accession>
<organism evidence="1 2">
    <name type="scientific">Heterorhabditis bacteriophora</name>
    <name type="common">Entomopathogenic nematode worm</name>
    <dbReference type="NCBI Taxonomy" id="37862"/>
    <lineage>
        <taxon>Eukaryota</taxon>
        <taxon>Metazoa</taxon>
        <taxon>Ecdysozoa</taxon>
        <taxon>Nematoda</taxon>
        <taxon>Chromadorea</taxon>
        <taxon>Rhabditida</taxon>
        <taxon>Rhabditina</taxon>
        <taxon>Rhabditomorpha</taxon>
        <taxon>Strongyloidea</taxon>
        <taxon>Heterorhabditidae</taxon>
        <taxon>Heterorhabditis</taxon>
    </lineage>
</organism>
<dbReference type="Proteomes" id="UP000095283">
    <property type="component" value="Unplaced"/>
</dbReference>
<name>A0A1I7WG92_HETBA</name>